<keyword evidence="1" id="KW-0862">Zinc</keyword>
<proteinExistence type="predicted"/>
<dbReference type="Gene3D" id="4.10.60.10">
    <property type="entry name" value="Zinc finger, CCHC-type"/>
    <property type="match status" value="1"/>
</dbReference>
<gene>
    <name evidence="4" type="ORF">Tci_018197</name>
</gene>
<keyword evidence="1" id="KW-0863">Zinc-finger</keyword>
<dbReference type="SUPFAM" id="SSF57756">
    <property type="entry name" value="Retrovirus zinc finger-like domains"/>
    <property type="match status" value="1"/>
</dbReference>
<feature type="compositionally biased region" description="Basic and acidic residues" evidence="2">
    <location>
        <begin position="874"/>
        <end position="887"/>
    </location>
</feature>
<organism evidence="4">
    <name type="scientific">Tanacetum cinerariifolium</name>
    <name type="common">Dalmatian daisy</name>
    <name type="synonym">Chrysanthemum cinerariifolium</name>
    <dbReference type="NCBI Taxonomy" id="118510"/>
    <lineage>
        <taxon>Eukaryota</taxon>
        <taxon>Viridiplantae</taxon>
        <taxon>Streptophyta</taxon>
        <taxon>Embryophyta</taxon>
        <taxon>Tracheophyta</taxon>
        <taxon>Spermatophyta</taxon>
        <taxon>Magnoliopsida</taxon>
        <taxon>eudicotyledons</taxon>
        <taxon>Gunneridae</taxon>
        <taxon>Pentapetalae</taxon>
        <taxon>asterids</taxon>
        <taxon>campanulids</taxon>
        <taxon>Asterales</taxon>
        <taxon>Asteraceae</taxon>
        <taxon>Asteroideae</taxon>
        <taxon>Anthemideae</taxon>
        <taxon>Anthemidinae</taxon>
        <taxon>Tanacetum</taxon>
    </lineage>
</organism>
<feature type="region of interest" description="Disordered" evidence="2">
    <location>
        <begin position="796"/>
        <end position="889"/>
    </location>
</feature>
<feature type="region of interest" description="Disordered" evidence="2">
    <location>
        <begin position="1"/>
        <end position="90"/>
    </location>
</feature>
<dbReference type="Pfam" id="PF00098">
    <property type="entry name" value="zf-CCHC"/>
    <property type="match status" value="1"/>
</dbReference>
<feature type="compositionally biased region" description="Polar residues" evidence="2">
    <location>
        <begin position="1136"/>
        <end position="1149"/>
    </location>
</feature>
<feature type="region of interest" description="Disordered" evidence="2">
    <location>
        <begin position="1234"/>
        <end position="1351"/>
    </location>
</feature>
<protein>
    <submittedName>
        <fullName evidence="4">Reverse transcriptase domain-containing protein</fullName>
    </submittedName>
</protein>
<evidence type="ECO:0000259" key="3">
    <source>
        <dbReference type="PROSITE" id="PS50158"/>
    </source>
</evidence>
<keyword evidence="4" id="KW-0695">RNA-directed DNA polymerase</keyword>
<dbReference type="InterPro" id="IPR001878">
    <property type="entry name" value="Znf_CCHC"/>
</dbReference>
<comment type="caution">
    <text evidence="4">The sequence shown here is derived from an EMBL/GenBank/DDBJ whole genome shotgun (WGS) entry which is preliminary data.</text>
</comment>
<feature type="region of interest" description="Disordered" evidence="2">
    <location>
        <begin position="1136"/>
        <end position="1156"/>
    </location>
</feature>
<keyword evidence="4" id="KW-0548">Nucleotidyltransferase</keyword>
<dbReference type="GO" id="GO:0003964">
    <property type="term" value="F:RNA-directed DNA polymerase activity"/>
    <property type="evidence" value="ECO:0007669"/>
    <property type="project" value="UniProtKB-KW"/>
</dbReference>
<evidence type="ECO:0000313" key="4">
    <source>
        <dbReference type="EMBL" id="GEU46219.1"/>
    </source>
</evidence>
<evidence type="ECO:0000256" key="2">
    <source>
        <dbReference type="SAM" id="MobiDB-lite"/>
    </source>
</evidence>
<feature type="compositionally biased region" description="Low complexity" evidence="2">
    <location>
        <begin position="1253"/>
        <end position="1267"/>
    </location>
</feature>
<keyword evidence="1" id="KW-0479">Metal-binding</keyword>
<dbReference type="GO" id="GO:0003676">
    <property type="term" value="F:nucleic acid binding"/>
    <property type="evidence" value="ECO:0007669"/>
    <property type="project" value="InterPro"/>
</dbReference>
<dbReference type="PROSITE" id="PS50158">
    <property type="entry name" value="ZF_CCHC"/>
    <property type="match status" value="1"/>
</dbReference>
<feature type="compositionally biased region" description="Basic and acidic residues" evidence="2">
    <location>
        <begin position="1268"/>
        <end position="1281"/>
    </location>
</feature>
<evidence type="ECO:0000256" key="1">
    <source>
        <dbReference type="PROSITE-ProRule" id="PRU00047"/>
    </source>
</evidence>
<name>A0A6L2KB88_TANCI</name>
<feature type="compositionally biased region" description="Polar residues" evidence="2">
    <location>
        <begin position="861"/>
        <end position="873"/>
    </location>
</feature>
<dbReference type="InterPro" id="IPR036875">
    <property type="entry name" value="Znf_CCHC_sf"/>
</dbReference>
<keyword evidence="4" id="KW-0808">Transferase</keyword>
<dbReference type="GO" id="GO:0008270">
    <property type="term" value="F:zinc ion binding"/>
    <property type="evidence" value="ECO:0007669"/>
    <property type="project" value="UniProtKB-KW"/>
</dbReference>
<accession>A0A6L2KB88</accession>
<sequence length="1380" mass="156360">MPNVDIPQGIDTGGSPRCQETMGGTFEQTRSERVLEQPNEPPLTEGHTSGSGEGRLKENIELTDTVPTPYDSPLTGGKRNHARDRATKEVKEEKMIQLSLDEELAQKLYAKELAKKGARQKQERYNLEKVLELQRQLEQRKENVPKGDQAKEIDWNDPQVLRYHALQNRPFLKAEVRKNMFMIWDQFHTFVPKDSEIEREVMKRAGLDLHQGSSKKQRIFNYANSTVIVNKDLGTDNRPPMLVESDYESWKIRIERYIHVTEGQGAAAVQVTRDKTNEEFTEIENNRELADIQATNILSQRLPRHAKYVTNVKNNKDIFATTYVELYTYLKSYEPYAIKTLNKQEQSSSIVDPLAYLASTTHHLMPTQPLIHCQLHLHSLYPHNQLLNQLRTSSNSRSHATVHDGQIVTETVQRKAPGNVGNIGTRGTQSYGHVTDNKGKLVICYNCRGEGHVSRQCKEKKRVKDSQYFKDKMLLMKAKEKGAVLDAKAEAFLADVECTAPYDQPLVITTTNIFEVNQEQSVVNDPLRGELARSKLKIQTLERNKVKHDLDTTIVQRNKRNAELKQENVLLKSNLSQKVESINSLKTESKKVLSEKKDLEERYLKEIVCLKNANKVATEILQKFQQPTQTIPMLTKRPKLATHDLHKIALGSSNPWYAKQAKIAQPTLYDGHALLKPTNTPVRVHDSEESLVQANVSRTKMSNRPRTIKPINYDELNALYSHFVPQKELSREQVYWLPLEELATQKSNSPKLQITALTAENSKLKSESLSKMHSEPIVPEKPKVLAPGMYAISSKYTVPPRRVNRAEPTPLPKKKQATFQEPPRPSNRPTQKIVVEQNKKPNIHVNLSTGVKPATGASKPMSKSDTQNHSTLSAKREKARRVEDHHRNLNKQNHVDSCLNVKRTGFVSNLNTVYNACNESLVFANHDNCVIRNLKSVNVKTPTAKYNVKTTKKVWKAKVVTVRSLWKPTGRCFTLYDEYPLTRIVEPIVEPLELTPCVSSNSKVTMISRVMSSPNHPTTDIEDAFSSNFLDYTTASPNYFPASPRNISPHPPDNLPKYLLASLAISPFHAMQAYNAVTNKPPILSQDPITPPTILTPSLIPPKMTSTSEASAMTHAAIRKLVADSVAIALESQATTMASTNNPNRNSGPRKTPIARNNCAKKNKVKFAINTLTEEALFWWNSFAQPLGVKEAYKINWSEFKRLLIKKYCPQTEIKKMEEAITMTQKLIEQVLKHNSVQETNNHKRKLKDRRNTTNSNNNNYRNNNPSNDHHQQQNKRKETFRTYTANKSHKSTKDKAPKPTSSQPSKPKPAPSKPSKAVQEKKRKLVKETPDEPSPAKRSKGGLVGKRCKPKIPLKLVDELADEGVVVKEPAYNEKEANL</sequence>
<feature type="domain" description="CCHC-type" evidence="3">
    <location>
        <begin position="444"/>
        <end position="459"/>
    </location>
</feature>
<reference evidence="4" key="1">
    <citation type="journal article" date="2019" name="Sci. Rep.">
        <title>Draft genome of Tanacetum cinerariifolium, the natural source of mosquito coil.</title>
        <authorList>
            <person name="Yamashiro T."/>
            <person name="Shiraishi A."/>
            <person name="Satake H."/>
            <person name="Nakayama K."/>
        </authorList>
    </citation>
    <scope>NUCLEOTIDE SEQUENCE</scope>
</reference>
<dbReference type="SMART" id="SM00343">
    <property type="entry name" value="ZnF_C2HC"/>
    <property type="match status" value="1"/>
</dbReference>
<dbReference type="EMBL" id="BKCJ010002095">
    <property type="protein sequence ID" value="GEU46219.1"/>
    <property type="molecule type" value="Genomic_DNA"/>
</dbReference>